<dbReference type="PANTHER" id="PTHR45897:SF4">
    <property type="entry name" value="HIGH-AFFINITY CHOLINE TRANSPORTER 1"/>
    <property type="match status" value="1"/>
</dbReference>
<keyword evidence="8" id="KW-0915">Sodium</keyword>
<evidence type="ECO:0000256" key="15">
    <source>
        <dbReference type="SAM" id="Phobius"/>
    </source>
</evidence>
<gene>
    <name evidence="16" type="ORF">C7M84_023729</name>
</gene>
<feature type="transmembrane region" description="Helical" evidence="15">
    <location>
        <begin position="332"/>
        <end position="355"/>
    </location>
</feature>
<keyword evidence="17" id="KW-1185">Reference proteome</keyword>
<organism evidence="16 17">
    <name type="scientific">Penaeus vannamei</name>
    <name type="common">Whiteleg shrimp</name>
    <name type="synonym">Litopenaeus vannamei</name>
    <dbReference type="NCBI Taxonomy" id="6689"/>
    <lineage>
        <taxon>Eukaryota</taxon>
        <taxon>Metazoa</taxon>
        <taxon>Ecdysozoa</taxon>
        <taxon>Arthropoda</taxon>
        <taxon>Crustacea</taxon>
        <taxon>Multicrustacea</taxon>
        <taxon>Malacostraca</taxon>
        <taxon>Eumalacostraca</taxon>
        <taxon>Eucarida</taxon>
        <taxon>Decapoda</taxon>
        <taxon>Dendrobranchiata</taxon>
        <taxon>Penaeoidea</taxon>
        <taxon>Penaeidae</taxon>
        <taxon>Penaeus</taxon>
    </lineage>
</organism>
<protein>
    <submittedName>
        <fullName evidence="16">High-affinity choline transporter 1</fullName>
    </submittedName>
</protein>
<feature type="transmembrane region" description="Helical" evidence="15">
    <location>
        <begin position="145"/>
        <end position="168"/>
    </location>
</feature>
<evidence type="ECO:0000256" key="11">
    <source>
        <dbReference type="ARBA" id="ARBA00023180"/>
    </source>
</evidence>
<evidence type="ECO:0000256" key="4">
    <source>
        <dbReference type="ARBA" id="ARBA00022692"/>
    </source>
</evidence>
<evidence type="ECO:0000256" key="13">
    <source>
        <dbReference type="RuleBase" id="RU362091"/>
    </source>
</evidence>
<feature type="transmembrane region" description="Helical" evidence="15">
    <location>
        <begin position="227"/>
        <end position="246"/>
    </location>
</feature>
<evidence type="ECO:0000256" key="7">
    <source>
        <dbReference type="ARBA" id="ARBA00022989"/>
    </source>
</evidence>
<feature type="transmembrane region" description="Helical" evidence="15">
    <location>
        <begin position="303"/>
        <end position="320"/>
    </location>
</feature>
<keyword evidence="7 15" id="KW-1133">Transmembrane helix</keyword>
<dbReference type="PANTHER" id="PTHR45897">
    <property type="entry name" value="HIGH-AFFINITY CHOLINE TRANSPORTER 1"/>
    <property type="match status" value="1"/>
</dbReference>
<dbReference type="EMBL" id="QCYY01000739">
    <property type="protein sequence ID" value="ROT83094.1"/>
    <property type="molecule type" value="Genomic_DNA"/>
</dbReference>
<keyword evidence="11" id="KW-0325">Glycoprotein</keyword>
<evidence type="ECO:0000256" key="1">
    <source>
        <dbReference type="ARBA" id="ARBA00004141"/>
    </source>
</evidence>
<evidence type="ECO:0000313" key="16">
    <source>
        <dbReference type="EMBL" id="ROT83094.1"/>
    </source>
</evidence>
<evidence type="ECO:0000256" key="14">
    <source>
        <dbReference type="SAM" id="MobiDB-lite"/>
    </source>
</evidence>
<keyword evidence="10 15" id="KW-0472">Membrane</keyword>
<evidence type="ECO:0000256" key="5">
    <source>
        <dbReference type="ARBA" id="ARBA00022847"/>
    </source>
</evidence>
<dbReference type="OrthoDB" id="546820at2759"/>
<comment type="similarity">
    <text evidence="2 13">Belongs to the sodium:solute symporter (SSF) (TC 2.A.21) family.</text>
</comment>
<dbReference type="CDD" id="cd11474">
    <property type="entry name" value="SLC5sbd_CHT"/>
    <property type="match status" value="1"/>
</dbReference>
<dbReference type="GO" id="GO:0008292">
    <property type="term" value="P:acetylcholine biosynthetic process"/>
    <property type="evidence" value="ECO:0007669"/>
    <property type="project" value="UniProtKB-ARBA"/>
</dbReference>
<dbReference type="InterPro" id="IPR001734">
    <property type="entry name" value="Na/solute_symporter"/>
</dbReference>
<feature type="transmembrane region" description="Helical" evidence="15">
    <location>
        <begin position="495"/>
        <end position="513"/>
    </location>
</feature>
<feature type="transmembrane region" description="Helical" evidence="15">
    <location>
        <begin position="193"/>
        <end position="221"/>
    </location>
</feature>
<evidence type="ECO:0000313" key="17">
    <source>
        <dbReference type="Proteomes" id="UP000283509"/>
    </source>
</evidence>
<evidence type="ECO:0000256" key="2">
    <source>
        <dbReference type="ARBA" id="ARBA00006434"/>
    </source>
</evidence>
<keyword evidence="9" id="KW-0406">Ion transport</keyword>
<evidence type="ECO:0000256" key="9">
    <source>
        <dbReference type="ARBA" id="ARBA00023065"/>
    </source>
</evidence>
<dbReference type="GO" id="GO:0005307">
    <property type="term" value="F:choline:sodium symporter activity"/>
    <property type="evidence" value="ECO:0007669"/>
    <property type="project" value="TreeGrafter"/>
</dbReference>
<reference evidence="16 17" key="1">
    <citation type="submission" date="2018-04" db="EMBL/GenBank/DDBJ databases">
        <authorList>
            <person name="Zhang X."/>
            <person name="Yuan J."/>
            <person name="Li F."/>
            <person name="Xiang J."/>
        </authorList>
    </citation>
    <scope>NUCLEOTIDE SEQUENCE [LARGE SCALE GENOMIC DNA]</scope>
    <source>
        <tissue evidence="16">Muscle</tissue>
    </source>
</reference>
<evidence type="ECO:0000256" key="6">
    <source>
        <dbReference type="ARBA" id="ARBA00022979"/>
    </source>
</evidence>
<name>A0A423U331_PENVA</name>
<evidence type="ECO:0000256" key="12">
    <source>
        <dbReference type="ARBA" id="ARBA00023201"/>
    </source>
</evidence>
<sequence length="627" mass="68560">MQLKEETRGRGLARCRRVSPKASPSWHRQLCSERQGVNKRHGPSPQRFLLSADSFTGKSAPFVSTAKDATMLNIPGLAGIIVFYLAILGIGVYAAWKRRDKGANSDEVMLAGRSLGSFVGVLTMTATWVGGGYINGAAEKVFDMGLIWCQAPFGYAISLSLGGAFFASHMRKAGYVTMLDPLQNAFGRRMGGLLYFPALMGETFWSAAILSALGSTLSVILDIGNTVSIIVSAAIAVAYTLFGGLYSVAYTDVVQLFCIFMGLWLTVPFAMTNEAVGSLALNETNWLGSIEATSPEWGLWIDYWLLLICGGIPWQVYFQRVLSAKSPKQAKILSYAASFGCILSAVPACLIGAIAKATDWSLTDFERTPKDYEKKLVLPLVMQHLTPSWVAFLGLGAVSAAVMSSADSSVLSASSMFARNIYKNVFRQQATEREVIWVMRIAIVVVAISASTIGILINSIYYLFKLCGDLVYVILFPQLLLVVHFREYVNTYGSFVGFCMGFLVRLLGGEPYIGVPAVIHYPFYDEERGQQNFPFRTVAMLVSLTSLIVISAIAKLLFTKGIIPERYDFCHCFTDAPSDKGEDKQELSQDDTLHVASLKKEQSSLQAAEGKLYMPSASVEDGHVNKM</sequence>
<evidence type="ECO:0000256" key="3">
    <source>
        <dbReference type="ARBA" id="ARBA00022448"/>
    </source>
</evidence>
<dbReference type="FunFam" id="1.20.1730.10:FF:000008">
    <property type="entry name" value="High affinity choline transporter 1"/>
    <property type="match status" value="1"/>
</dbReference>
<keyword evidence="4 15" id="KW-0812">Transmembrane</keyword>
<dbReference type="PROSITE" id="PS50283">
    <property type="entry name" value="NA_SOLUT_SYMP_3"/>
    <property type="match status" value="1"/>
</dbReference>
<feature type="transmembrane region" description="Helical" evidence="15">
    <location>
        <begin position="389"/>
        <end position="414"/>
    </location>
</feature>
<dbReference type="AlphaFoldDB" id="A0A423U331"/>
<dbReference type="InterPro" id="IPR038377">
    <property type="entry name" value="Na/Glc_symporter_sf"/>
</dbReference>
<reference evidence="16 17" key="2">
    <citation type="submission" date="2019-01" db="EMBL/GenBank/DDBJ databases">
        <title>The decoding of complex shrimp genome reveals the adaptation for benthos swimmer, frequently molting mechanism and breeding impact on genome.</title>
        <authorList>
            <person name="Sun Y."/>
            <person name="Gao Y."/>
            <person name="Yu Y."/>
        </authorList>
    </citation>
    <scope>NUCLEOTIDE SEQUENCE [LARGE SCALE GENOMIC DNA]</scope>
    <source>
        <tissue evidence="16">Muscle</tissue>
    </source>
</reference>
<comment type="subcellular location">
    <subcellularLocation>
        <location evidence="1">Membrane</location>
        <topology evidence="1">Multi-pass membrane protein</topology>
    </subcellularLocation>
</comment>
<evidence type="ECO:0000256" key="8">
    <source>
        <dbReference type="ARBA" id="ARBA00023053"/>
    </source>
</evidence>
<feature type="transmembrane region" description="Helical" evidence="15">
    <location>
        <begin position="74"/>
        <end position="96"/>
    </location>
</feature>
<keyword evidence="3" id="KW-0813">Transport</keyword>
<keyword evidence="12" id="KW-0739">Sodium transport</keyword>
<feature type="transmembrane region" description="Helical" evidence="15">
    <location>
        <begin position="253"/>
        <end position="271"/>
    </location>
</feature>
<evidence type="ECO:0000256" key="10">
    <source>
        <dbReference type="ARBA" id="ARBA00023136"/>
    </source>
</evidence>
<proteinExistence type="inferred from homology"/>
<dbReference type="Gene3D" id="1.20.1730.10">
    <property type="entry name" value="Sodium/glucose cotransporter"/>
    <property type="match status" value="1"/>
</dbReference>
<dbReference type="InterPro" id="IPR052244">
    <property type="entry name" value="Choline_transporter"/>
</dbReference>
<feature type="transmembrane region" description="Helical" evidence="15">
    <location>
        <begin position="463"/>
        <end position="483"/>
    </location>
</feature>
<feature type="transmembrane region" description="Helical" evidence="15">
    <location>
        <begin position="435"/>
        <end position="457"/>
    </location>
</feature>
<dbReference type="Pfam" id="PF00474">
    <property type="entry name" value="SSF"/>
    <property type="match status" value="1"/>
</dbReference>
<feature type="region of interest" description="Disordered" evidence="14">
    <location>
        <begin position="1"/>
        <end position="21"/>
    </location>
</feature>
<feature type="transmembrane region" description="Helical" evidence="15">
    <location>
        <begin position="108"/>
        <end position="133"/>
    </location>
</feature>
<keyword evidence="6" id="KW-0530">Neurotransmitter biosynthesis</keyword>
<feature type="transmembrane region" description="Helical" evidence="15">
    <location>
        <begin position="533"/>
        <end position="558"/>
    </location>
</feature>
<comment type="caution">
    <text evidence="16">The sequence shown here is derived from an EMBL/GenBank/DDBJ whole genome shotgun (WGS) entry which is preliminary data.</text>
</comment>
<dbReference type="GO" id="GO:0005886">
    <property type="term" value="C:plasma membrane"/>
    <property type="evidence" value="ECO:0007669"/>
    <property type="project" value="TreeGrafter"/>
</dbReference>
<accession>A0A423U331</accession>
<dbReference type="Proteomes" id="UP000283509">
    <property type="component" value="Unassembled WGS sequence"/>
</dbReference>
<keyword evidence="5" id="KW-0769">Symport</keyword>